<dbReference type="Gene3D" id="1.25.40.20">
    <property type="entry name" value="Ankyrin repeat-containing domain"/>
    <property type="match status" value="1"/>
</dbReference>
<dbReference type="PANTHER" id="PTHR24136">
    <property type="entry name" value="SOWAH (DROSOPHILA) HOMOLOG"/>
    <property type="match status" value="1"/>
</dbReference>
<dbReference type="SUPFAM" id="SSF48403">
    <property type="entry name" value="Ankyrin repeat"/>
    <property type="match status" value="1"/>
</dbReference>
<dbReference type="GO" id="GO:0045732">
    <property type="term" value="P:positive regulation of protein catabolic process"/>
    <property type="evidence" value="ECO:0007669"/>
    <property type="project" value="TreeGrafter"/>
</dbReference>
<evidence type="ECO:0000313" key="7">
    <source>
        <dbReference type="Proteomes" id="UP001054889"/>
    </source>
</evidence>
<evidence type="ECO:0000256" key="2">
    <source>
        <dbReference type="ARBA" id="ARBA00022737"/>
    </source>
</evidence>
<gene>
    <name evidence="6" type="primary">gb04020</name>
    <name evidence="6" type="ORF">PR202_gb04020</name>
</gene>
<keyword evidence="7" id="KW-1185">Reference proteome</keyword>
<keyword evidence="3 4" id="KW-0040">ANK repeat</keyword>
<comment type="similarity">
    <text evidence="1">Belongs to the ankyrin SOCS box (ASB) family.</text>
</comment>
<dbReference type="InterPro" id="IPR036770">
    <property type="entry name" value="Ankyrin_rpt-contain_sf"/>
</dbReference>
<dbReference type="AlphaFoldDB" id="A0AAV5E3G4"/>
<dbReference type="InterPro" id="IPR002110">
    <property type="entry name" value="Ankyrin_rpt"/>
</dbReference>
<comment type="caution">
    <text evidence="6">The sequence shown here is derived from an EMBL/GenBank/DDBJ whole genome shotgun (WGS) entry which is preliminary data.</text>
</comment>
<dbReference type="Pfam" id="PF12796">
    <property type="entry name" value="Ank_2"/>
    <property type="match status" value="1"/>
</dbReference>
<evidence type="ECO:0000256" key="4">
    <source>
        <dbReference type="PROSITE-ProRule" id="PRU00023"/>
    </source>
</evidence>
<protein>
    <submittedName>
        <fullName evidence="6">Uncharacterized protein</fullName>
    </submittedName>
</protein>
<evidence type="ECO:0000313" key="6">
    <source>
        <dbReference type="EMBL" id="GJN16984.1"/>
    </source>
</evidence>
<organism evidence="6 7">
    <name type="scientific">Eleusine coracana subsp. coracana</name>
    <dbReference type="NCBI Taxonomy" id="191504"/>
    <lineage>
        <taxon>Eukaryota</taxon>
        <taxon>Viridiplantae</taxon>
        <taxon>Streptophyta</taxon>
        <taxon>Embryophyta</taxon>
        <taxon>Tracheophyta</taxon>
        <taxon>Spermatophyta</taxon>
        <taxon>Magnoliopsida</taxon>
        <taxon>Liliopsida</taxon>
        <taxon>Poales</taxon>
        <taxon>Poaceae</taxon>
        <taxon>PACMAD clade</taxon>
        <taxon>Chloridoideae</taxon>
        <taxon>Cynodonteae</taxon>
        <taxon>Eleusininae</taxon>
        <taxon>Eleusine</taxon>
    </lineage>
</organism>
<dbReference type="PROSITE" id="PS50088">
    <property type="entry name" value="ANK_REPEAT"/>
    <property type="match status" value="1"/>
</dbReference>
<evidence type="ECO:0000256" key="3">
    <source>
        <dbReference type="ARBA" id="ARBA00023043"/>
    </source>
</evidence>
<feature type="repeat" description="ANK" evidence="4">
    <location>
        <begin position="149"/>
        <end position="181"/>
    </location>
</feature>
<proteinExistence type="inferred from homology"/>
<dbReference type="EMBL" id="BQKI01000073">
    <property type="protein sequence ID" value="GJN16984.1"/>
    <property type="molecule type" value="Genomic_DNA"/>
</dbReference>
<dbReference type="Proteomes" id="UP001054889">
    <property type="component" value="Unassembled WGS sequence"/>
</dbReference>
<dbReference type="SMART" id="SM00248">
    <property type="entry name" value="ANK"/>
    <property type="match status" value="1"/>
</dbReference>
<feature type="region of interest" description="Disordered" evidence="5">
    <location>
        <begin position="1"/>
        <end position="38"/>
    </location>
</feature>
<feature type="compositionally biased region" description="Polar residues" evidence="5">
    <location>
        <begin position="1"/>
        <end position="16"/>
    </location>
</feature>
<accession>A0AAV5E3G4</accession>
<evidence type="ECO:0000256" key="1">
    <source>
        <dbReference type="ARBA" id="ARBA00005949"/>
    </source>
</evidence>
<name>A0AAV5E3G4_ELECO</name>
<reference evidence="6" key="2">
    <citation type="submission" date="2021-12" db="EMBL/GenBank/DDBJ databases">
        <title>Resequencing data analysis of finger millet.</title>
        <authorList>
            <person name="Hatakeyama M."/>
            <person name="Aluri S."/>
            <person name="Balachadran M.T."/>
            <person name="Sivarajan S.R."/>
            <person name="Poveda L."/>
            <person name="Shimizu-Inatsugi R."/>
            <person name="Schlapbach R."/>
            <person name="Sreeman S.M."/>
            <person name="Shimizu K.K."/>
        </authorList>
    </citation>
    <scope>NUCLEOTIDE SEQUENCE</scope>
</reference>
<dbReference type="PROSITE" id="PS50297">
    <property type="entry name" value="ANK_REP_REGION"/>
    <property type="match status" value="1"/>
</dbReference>
<keyword evidence="2" id="KW-0677">Repeat</keyword>
<dbReference type="PANTHER" id="PTHR24136:SF45">
    <property type="entry name" value="EXPRESSED PROTEIN"/>
    <property type="match status" value="1"/>
</dbReference>
<dbReference type="GO" id="GO:0016567">
    <property type="term" value="P:protein ubiquitination"/>
    <property type="evidence" value="ECO:0007669"/>
    <property type="project" value="TreeGrafter"/>
</dbReference>
<sequence length="382" mass="42466">METLCSSTPGDGTSSPKEADATVSPGKNSSDDDGDDGSNTYPEDLKFYHLLGYPDYDSFFQGLREELFDGYVTHLAGRLRPIADGDNVKQFCDLCCAWPQYLSARGLILPEIIVSLVSHNALRCTRAVLQRTAPQLRGYEVDLNVRHLYGFAPLHVAAEAFNVDMVQLLLRHGASANIHTKGPKVIEGLLPLHVAVQNAAIHKYLEDHWADGDPVENLIFLLCLPEMVRLLVSPSASNKFIYISYYYLFTQFFSYYSQKMFLDTTRLIAKHTDNIADEIWNYIDSNKLVPASILLLAAQKQLRDRVSGSKVSALTGFCSVKSRINAAALALHREALAMVKEGKNGRALKQMKHKKGLLDTADAILDIVLQAGEALERYIQTN</sequence>
<evidence type="ECO:0000256" key="5">
    <source>
        <dbReference type="SAM" id="MobiDB-lite"/>
    </source>
</evidence>
<reference evidence="6" key="1">
    <citation type="journal article" date="2018" name="DNA Res.">
        <title>Multiple hybrid de novo genome assembly of finger millet, an orphan allotetraploid crop.</title>
        <authorList>
            <person name="Hatakeyama M."/>
            <person name="Aluri S."/>
            <person name="Balachadran M.T."/>
            <person name="Sivarajan S.R."/>
            <person name="Patrignani A."/>
            <person name="Gruter S."/>
            <person name="Poveda L."/>
            <person name="Shimizu-Inatsugi R."/>
            <person name="Baeten J."/>
            <person name="Francoijs K.J."/>
            <person name="Nataraja K.N."/>
            <person name="Reddy Y.A.N."/>
            <person name="Phadnis S."/>
            <person name="Ravikumar R.L."/>
            <person name="Schlapbach R."/>
            <person name="Sreeman S.M."/>
            <person name="Shimizu K.K."/>
        </authorList>
    </citation>
    <scope>NUCLEOTIDE SEQUENCE</scope>
</reference>
<dbReference type="InterPro" id="IPR051573">
    <property type="entry name" value="Ankyrin-SOCS_box_domain"/>
</dbReference>